<comment type="caution">
    <text evidence="1">The sequence shown here is derived from an EMBL/GenBank/DDBJ whole genome shotgun (WGS) entry which is preliminary data.</text>
</comment>
<dbReference type="AlphaFoldDB" id="A0A2I1HJI0"/>
<evidence type="ECO:0000313" key="1">
    <source>
        <dbReference type="EMBL" id="PKY59006.1"/>
    </source>
</evidence>
<gene>
    <name evidence="1" type="ORF">RhiirA4_481407</name>
</gene>
<keyword evidence="2" id="KW-1185">Reference proteome</keyword>
<name>A0A2I1HJI0_9GLOM</name>
<organism evidence="1 2">
    <name type="scientific">Rhizophagus irregularis</name>
    <dbReference type="NCBI Taxonomy" id="588596"/>
    <lineage>
        <taxon>Eukaryota</taxon>
        <taxon>Fungi</taxon>
        <taxon>Fungi incertae sedis</taxon>
        <taxon>Mucoromycota</taxon>
        <taxon>Glomeromycotina</taxon>
        <taxon>Glomeromycetes</taxon>
        <taxon>Glomerales</taxon>
        <taxon>Glomeraceae</taxon>
        <taxon>Rhizophagus</taxon>
    </lineage>
</organism>
<accession>A0A2I1HJI0</accession>
<dbReference type="EMBL" id="LLXI01003306">
    <property type="protein sequence ID" value="PKY59006.1"/>
    <property type="molecule type" value="Genomic_DNA"/>
</dbReference>
<proteinExistence type="predicted"/>
<evidence type="ECO:0000313" key="2">
    <source>
        <dbReference type="Proteomes" id="UP000234323"/>
    </source>
</evidence>
<protein>
    <submittedName>
        <fullName evidence="1">Uncharacterized protein</fullName>
    </submittedName>
</protein>
<sequence length="89" mass="10289">MALSKDTETKKDLKWLKEINLTDDKYKCSYYSTIGFMCPAVEKLKNEFAPLVLNKIHANIDLESPDDAFDEHNFEDALEENKPAYLLLC</sequence>
<reference evidence="1 2" key="1">
    <citation type="submission" date="2015-10" db="EMBL/GenBank/DDBJ databases">
        <title>Genome analyses suggest a sexual origin of heterokaryosis in a supposedly ancient asexual fungus.</title>
        <authorList>
            <person name="Ropars J."/>
            <person name="Sedzielewska K."/>
            <person name="Noel J."/>
            <person name="Charron P."/>
            <person name="Farinelli L."/>
            <person name="Marton T."/>
            <person name="Kruger M."/>
            <person name="Pelin A."/>
            <person name="Brachmann A."/>
            <person name="Corradi N."/>
        </authorList>
    </citation>
    <scope>NUCLEOTIDE SEQUENCE [LARGE SCALE GENOMIC DNA]</scope>
    <source>
        <strain evidence="1 2">A4</strain>
    </source>
</reference>
<dbReference type="Proteomes" id="UP000234323">
    <property type="component" value="Unassembled WGS sequence"/>
</dbReference>